<keyword evidence="2" id="KW-1185">Reference proteome</keyword>
<protein>
    <submittedName>
        <fullName evidence="1">Uncharacterized protein</fullName>
    </submittedName>
</protein>
<sequence length="185" mass="20365">MSQDEMHDKASRAPRPATTIIFSCSQHELGHSFDSSSPPSIPLRSLISHMDNLLTGSFFALPAPIATALSTAVPLGPRKLSLHDFPDILTELNPDRLMDPPAVIKIIRSGLKAYILLTALMNEACRSVHRLAHHQKETLKIKNGSVTVSLLVLDASCEPFLFAAEFQQAYPCYLSLIHAHYPRQG</sequence>
<proteinExistence type="predicted"/>
<evidence type="ECO:0000313" key="2">
    <source>
        <dbReference type="Proteomes" id="UP000076871"/>
    </source>
</evidence>
<dbReference type="EMBL" id="KV427622">
    <property type="protein sequence ID" value="KZT06938.1"/>
    <property type="molecule type" value="Genomic_DNA"/>
</dbReference>
<evidence type="ECO:0000313" key="1">
    <source>
        <dbReference type="EMBL" id="KZT06938.1"/>
    </source>
</evidence>
<accession>A0A165EFD9</accession>
<gene>
    <name evidence="1" type="ORF">LAESUDRAFT_759100</name>
</gene>
<organism evidence="1 2">
    <name type="scientific">Laetiporus sulphureus 93-53</name>
    <dbReference type="NCBI Taxonomy" id="1314785"/>
    <lineage>
        <taxon>Eukaryota</taxon>
        <taxon>Fungi</taxon>
        <taxon>Dikarya</taxon>
        <taxon>Basidiomycota</taxon>
        <taxon>Agaricomycotina</taxon>
        <taxon>Agaricomycetes</taxon>
        <taxon>Polyporales</taxon>
        <taxon>Laetiporus</taxon>
    </lineage>
</organism>
<dbReference type="RefSeq" id="XP_040764678.1">
    <property type="nucleotide sequence ID" value="XM_040912544.1"/>
</dbReference>
<dbReference type="Proteomes" id="UP000076871">
    <property type="component" value="Unassembled WGS sequence"/>
</dbReference>
<reference evidence="1 2" key="1">
    <citation type="journal article" date="2016" name="Mol. Biol. Evol.">
        <title>Comparative Genomics of Early-Diverging Mushroom-Forming Fungi Provides Insights into the Origins of Lignocellulose Decay Capabilities.</title>
        <authorList>
            <person name="Nagy L.G."/>
            <person name="Riley R."/>
            <person name="Tritt A."/>
            <person name="Adam C."/>
            <person name="Daum C."/>
            <person name="Floudas D."/>
            <person name="Sun H."/>
            <person name="Yadav J.S."/>
            <person name="Pangilinan J."/>
            <person name="Larsson K.H."/>
            <person name="Matsuura K."/>
            <person name="Barry K."/>
            <person name="Labutti K."/>
            <person name="Kuo R."/>
            <person name="Ohm R.A."/>
            <person name="Bhattacharya S.S."/>
            <person name="Shirouzu T."/>
            <person name="Yoshinaga Y."/>
            <person name="Martin F.M."/>
            <person name="Grigoriev I.V."/>
            <person name="Hibbett D.S."/>
        </authorList>
    </citation>
    <scope>NUCLEOTIDE SEQUENCE [LARGE SCALE GENOMIC DNA]</scope>
    <source>
        <strain evidence="1 2">93-53</strain>
    </source>
</reference>
<dbReference type="GeneID" id="63829572"/>
<dbReference type="InParanoid" id="A0A165EFD9"/>
<dbReference type="AlphaFoldDB" id="A0A165EFD9"/>
<name>A0A165EFD9_9APHY</name>